<reference evidence="1 2" key="1">
    <citation type="submission" date="2023-04" db="EMBL/GenBank/DDBJ databases">
        <title>Klugiella caeni sp. nov. isolated from the sludge of biochemical tank.</title>
        <authorList>
            <person name="Geng K."/>
        </authorList>
    </citation>
    <scope>NUCLEOTIDE SEQUENCE [LARGE SCALE GENOMIC DNA]</scope>
    <source>
        <strain evidence="1 2">YN-L-19</strain>
    </source>
</reference>
<sequence length="107" mass="13084">MDDDDFDDYDREVELALYREYRDVVGQFKYVVETERRFYLANEVTQTRVDTANDFYFELVMHDVWVWDVYRSDRFVKSVKVLTFKDVNIEELSTREFKLPKELALDE</sequence>
<dbReference type="RefSeq" id="WP_281487496.1">
    <property type="nucleotide sequence ID" value="NZ_CP159582.1"/>
</dbReference>
<dbReference type="EMBL" id="JASATX010000001">
    <property type="protein sequence ID" value="MDI2097712.1"/>
    <property type="molecule type" value="Genomic_DNA"/>
</dbReference>
<comment type="caution">
    <text evidence="1">The sequence shown here is derived from an EMBL/GenBank/DDBJ whole genome shotgun (WGS) entry which is preliminary data.</text>
</comment>
<dbReference type="InterPro" id="IPR019592">
    <property type="entry name" value="DUF2469"/>
</dbReference>
<dbReference type="AlphaFoldDB" id="A0AAW6T987"/>
<evidence type="ECO:0000313" key="2">
    <source>
        <dbReference type="Proteomes" id="UP001321506"/>
    </source>
</evidence>
<proteinExistence type="predicted"/>
<organism evidence="1 2">
    <name type="scientific">Ruicaihuangia caeni</name>
    <dbReference type="NCBI Taxonomy" id="3042517"/>
    <lineage>
        <taxon>Bacteria</taxon>
        <taxon>Bacillati</taxon>
        <taxon>Actinomycetota</taxon>
        <taxon>Actinomycetes</taxon>
        <taxon>Micrococcales</taxon>
        <taxon>Microbacteriaceae</taxon>
        <taxon>Ruicaihuangia</taxon>
    </lineage>
</organism>
<accession>A0AAW6T987</accession>
<dbReference type="Pfam" id="PF10611">
    <property type="entry name" value="DUF2469"/>
    <property type="match status" value="1"/>
</dbReference>
<name>A0AAW6T987_9MICO</name>
<keyword evidence="2" id="KW-1185">Reference proteome</keyword>
<evidence type="ECO:0000313" key="1">
    <source>
        <dbReference type="EMBL" id="MDI2097712.1"/>
    </source>
</evidence>
<gene>
    <name evidence="1" type="ORF">QF206_01845</name>
</gene>
<protein>
    <submittedName>
        <fullName evidence="1">DUF2469 family protein</fullName>
    </submittedName>
</protein>
<dbReference type="Proteomes" id="UP001321506">
    <property type="component" value="Unassembled WGS sequence"/>
</dbReference>